<dbReference type="GO" id="GO:0006364">
    <property type="term" value="P:rRNA processing"/>
    <property type="evidence" value="ECO:0007669"/>
    <property type="project" value="TreeGrafter"/>
</dbReference>
<dbReference type="GO" id="GO:0005730">
    <property type="term" value="C:nucleolus"/>
    <property type="evidence" value="ECO:0007669"/>
    <property type="project" value="UniProtKB-SubCell"/>
</dbReference>
<evidence type="ECO:0000256" key="4">
    <source>
        <dbReference type="ARBA" id="ARBA00023242"/>
    </source>
</evidence>
<evidence type="ECO:0000256" key="1">
    <source>
        <dbReference type="ARBA" id="ARBA00008838"/>
    </source>
</evidence>
<evidence type="ECO:0000313" key="7">
    <source>
        <dbReference type="EMBL" id="TVY53566.1"/>
    </source>
</evidence>
<reference evidence="7 8" key="1">
    <citation type="submission" date="2018-05" db="EMBL/GenBank/DDBJ databases">
        <title>Whole genome sequencing for identification of molecular markers to develop diagnostic detection tools for the regulated plant pathogen Lachnellula willkommii.</title>
        <authorList>
            <person name="Giroux E."/>
            <person name="Bilodeau G."/>
        </authorList>
    </citation>
    <scope>NUCLEOTIDE SEQUENCE [LARGE SCALE GENOMIC DNA]</scope>
    <source>
        <strain evidence="7 8">CBS 625.97</strain>
    </source>
</reference>
<dbReference type="OrthoDB" id="5072at2759"/>
<keyword evidence="4 5" id="KW-0539">Nucleus</keyword>
<dbReference type="PIRSF" id="PIRSF017302">
    <property type="entry name" value="Gltscr2"/>
    <property type="match status" value="1"/>
</dbReference>
<dbReference type="PANTHER" id="PTHR14211:SF7">
    <property type="entry name" value="RIBOSOME BIOGENESIS PROTEIN NOP53"/>
    <property type="match status" value="1"/>
</dbReference>
<dbReference type="AlphaFoldDB" id="A0A7D8UNN4"/>
<keyword evidence="3 5" id="KW-0690">Ribosome biogenesis</keyword>
<evidence type="ECO:0000313" key="8">
    <source>
        <dbReference type="Proteomes" id="UP000481288"/>
    </source>
</evidence>
<dbReference type="Proteomes" id="UP000481288">
    <property type="component" value="Unassembled WGS sequence"/>
</dbReference>
<evidence type="ECO:0000256" key="5">
    <source>
        <dbReference type="PIRNR" id="PIRNR017302"/>
    </source>
</evidence>
<evidence type="ECO:0000256" key="2">
    <source>
        <dbReference type="ARBA" id="ARBA00018339"/>
    </source>
</evidence>
<feature type="compositionally biased region" description="Basic and acidic residues" evidence="6">
    <location>
        <begin position="307"/>
        <end position="325"/>
    </location>
</feature>
<dbReference type="GO" id="GO:0000027">
    <property type="term" value="P:ribosomal large subunit assembly"/>
    <property type="evidence" value="ECO:0007669"/>
    <property type="project" value="UniProtKB-UniRule"/>
</dbReference>
<comment type="subcellular location">
    <subcellularLocation>
        <location evidence="5">Nucleus</location>
        <location evidence="5">Nucleolus</location>
    </subcellularLocation>
    <subcellularLocation>
        <location evidence="5">Nucleus</location>
        <location evidence="5">Nucleoplasm</location>
    </subcellularLocation>
</comment>
<feature type="compositionally biased region" description="Basic and acidic residues" evidence="6">
    <location>
        <begin position="287"/>
        <end position="297"/>
    </location>
</feature>
<feature type="region of interest" description="Disordered" evidence="6">
    <location>
        <begin position="1"/>
        <end position="29"/>
    </location>
</feature>
<protein>
    <recommendedName>
        <fullName evidence="2 5">Ribosome biogenesis protein NOP53</fullName>
    </recommendedName>
</protein>
<feature type="region of interest" description="Disordered" evidence="6">
    <location>
        <begin position="167"/>
        <end position="211"/>
    </location>
</feature>
<evidence type="ECO:0000256" key="3">
    <source>
        <dbReference type="ARBA" id="ARBA00022517"/>
    </source>
</evidence>
<feature type="region of interest" description="Disordered" evidence="6">
    <location>
        <begin position="250"/>
        <end position="275"/>
    </location>
</feature>
<organism evidence="7 8">
    <name type="scientific">Lachnellula cervina</name>
    <dbReference type="NCBI Taxonomy" id="1316786"/>
    <lineage>
        <taxon>Eukaryota</taxon>
        <taxon>Fungi</taxon>
        <taxon>Dikarya</taxon>
        <taxon>Ascomycota</taxon>
        <taxon>Pezizomycotina</taxon>
        <taxon>Leotiomycetes</taxon>
        <taxon>Helotiales</taxon>
        <taxon>Lachnaceae</taxon>
        <taxon>Lachnellula</taxon>
    </lineage>
</organism>
<dbReference type="GO" id="GO:0005654">
    <property type="term" value="C:nucleoplasm"/>
    <property type="evidence" value="ECO:0007669"/>
    <property type="project" value="UniProtKB-SubCell"/>
</dbReference>
<feature type="region of interest" description="Disordered" evidence="6">
    <location>
        <begin position="287"/>
        <end position="328"/>
    </location>
</feature>
<comment type="similarity">
    <text evidence="1 5">Belongs to the NOP53 family.</text>
</comment>
<dbReference type="InterPro" id="IPR011687">
    <property type="entry name" value="Nop53/GLTSCR2"/>
</dbReference>
<dbReference type="EMBL" id="QGMG01000440">
    <property type="protein sequence ID" value="TVY53566.1"/>
    <property type="molecule type" value="Genomic_DNA"/>
</dbReference>
<name>A0A7D8UNN4_9HELO</name>
<proteinExistence type="inferred from homology"/>
<comment type="function">
    <text evidence="5">May play a role in ribosome biogenesis.</text>
</comment>
<dbReference type="GO" id="GO:0008097">
    <property type="term" value="F:5S rRNA binding"/>
    <property type="evidence" value="ECO:0007669"/>
    <property type="project" value="TreeGrafter"/>
</dbReference>
<comment type="caution">
    <text evidence="7">The sequence shown here is derived from an EMBL/GenBank/DDBJ whole genome shotgun (WGS) entry which is preliminary data.</text>
</comment>
<feature type="compositionally biased region" description="Basic and acidic residues" evidence="6">
    <location>
        <begin position="167"/>
        <end position="176"/>
    </location>
</feature>
<sequence length="441" mass="50005">MPIIKPATLAPDAPQQHKQPSRKGKRAWRKNVDVTEIQEGLEEVREQIIKGGVIAEKDSSELFAVDTAGDVSIPKKYLKETKRLKADEIIAQRSAVPAVSVRKRPGDTTTNGVIQPKRQKTSYVSHKELTRLRNIADGRKNEAALVEVTEASFDPWDIQKDVEEAKQDPRFSFLEKSKKKTAPKSLKQRPISLAASGKDIPAVKKPEGGYSYNPMFADYEERLTTEGDKETEAEKKRLAAAEAERVKFEAASKSAAEAEAAEARADLSEWEEDSAWEGIESEAEDVRLNAKRPERKTQVQRNKIKRRKEEERKAKMASEIKKKNEQTAQVKKIAKALNAKEASRALALLEDDDDSSEGDDLELRRRKLGKISLPERDLELVLPDELQESLRLLKPEGNLLKDRYRNLLVRGKVESRRPISFSKKAKRKATEKWTHKDFMLH</sequence>
<dbReference type="PANTHER" id="PTHR14211">
    <property type="entry name" value="GLIOMA SUPPRESSOR CANDIDATE REGION GENE 2"/>
    <property type="match status" value="1"/>
</dbReference>
<accession>A0A7D8UNN4</accession>
<evidence type="ECO:0000256" key="6">
    <source>
        <dbReference type="SAM" id="MobiDB-lite"/>
    </source>
</evidence>
<gene>
    <name evidence="7" type="primary">rrp16</name>
    <name evidence="7" type="ORF">LCER1_G005951</name>
</gene>
<feature type="compositionally biased region" description="Basic residues" evidence="6">
    <location>
        <begin position="19"/>
        <end position="29"/>
    </location>
</feature>
<feature type="region of interest" description="Disordered" evidence="6">
    <location>
        <begin position="96"/>
        <end position="121"/>
    </location>
</feature>
<dbReference type="Pfam" id="PF07767">
    <property type="entry name" value="Nop53"/>
    <property type="match status" value="1"/>
</dbReference>
<keyword evidence="8" id="KW-1185">Reference proteome</keyword>